<dbReference type="InterPro" id="IPR050579">
    <property type="entry name" value="PMP-22/EMP/MP20-like"/>
</dbReference>
<proteinExistence type="predicted"/>
<dbReference type="OrthoDB" id="9427654at2759"/>
<keyword evidence="8" id="KW-1185">Reference proteome</keyword>
<dbReference type="Pfam" id="PF00822">
    <property type="entry name" value="PMP22_Claudin"/>
    <property type="match status" value="1"/>
</dbReference>
<keyword evidence="4 6" id="KW-0472">Membrane</keyword>
<feature type="transmembrane region" description="Helical" evidence="6">
    <location>
        <begin position="487"/>
        <end position="508"/>
    </location>
</feature>
<dbReference type="AlphaFoldDB" id="A0A4D9DIP6"/>
<feature type="region of interest" description="Disordered" evidence="5">
    <location>
        <begin position="1"/>
        <end position="24"/>
    </location>
</feature>
<dbReference type="STRING" id="55544.A0A4D9DIP6"/>
<reference evidence="7 8" key="2">
    <citation type="submission" date="2019-04" db="EMBL/GenBank/DDBJ databases">
        <title>The genome sequence of big-headed turtle.</title>
        <authorList>
            <person name="Gong S."/>
        </authorList>
    </citation>
    <scope>NUCLEOTIDE SEQUENCE [LARGE SCALE GENOMIC DNA]</scope>
    <source>
        <strain evidence="7">DO16091913</strain>
        <tissue evidence="7">Muscle</tissue>
    </source>
</reference>
<reference evidence="7 8" key="1">
    <citation type="submission" date="2019-04" db="EMBL/GenBank/DDBJ databases">
        <title>Draft genome of the big-headed turtle Platysternon megacephalum.</title>
        <authorList>
            <person name="Gong S."/>
        </authorList>
    </citation>
    <scope>NUCLEOTIDE SEQUENCE [LARGE SCALE GENOMIC DNA]</scope>
    <source>
        <strain evidence="7">DO16091913</strain>
        <tissue evidence="7">Muscle</tissue>
    </source>
</reference>
<dbReference type="InterPro" id="IPR004031">
    <property type="entry name" value="PMP22/EMP/MP20/Claudin"/>
</dbReference>
<organism evidence="7 8">
    <name type="scientific">Platysternon megacephalum</name>
    <name type="common">big-headed turtle</name>
    <dbReference type="NCBI Taxonomy" id="55544"/>
    <lineage>
        <taxon>Eukaryota</taxon>
        <taxon>Metazoa</taxon>
        <taxon>Chordata</taxon>
        <taxon>Craniata</taxon>
        <taxon>Vertebrata</taxon>
        <taxon>Euteleostomi</taxon>
        <taxon>Archelosauria</taxon>
        <taxon>Testudinata</taxon>
        <taxon>Testudines</taxon>
        <taxon>Cryptodira</taxon>
        <taxon>Durocryptodira</taxon>
        <taxon>Testudinoidea</taxon>
        <taxon>Platysternidae</taxon>
        <taxon>Platysternon</taxon>
    </lineage>
</organism>
<gene>
    <name evidence="7" type="ORF">DR999_PMT20981</name>
</gene>
<dbReference type="Proteomes" id="UP000297703">
    <property type="component" value="Unassembled WGS sequence"/>
</dbReference>
<dbReference type="Gene3D" id="1.20.140.150">
    <property type="match status" value="2"/>
</dbReference>
<comment type="caution">
    <text evidence="7">The sequence shown here is derived from an EMBL/GenBank/DDBJ whole genome shotgun (WGS) entry which is preliminary data.</text>
</comment>
<evidence type="ECO:0000313" key="7">
    <source>
        <dbReference type="EMBL" id="TFJ97196.1"/>
    </source>
</evidence>
<evidence type="ECO:0000256" key="2">
    <source>
        <dbReference type="ARBA" id="ARBA00022692"/>
    </source>
</evidence>
<dbReference type="PANTHER" id="PTHR10671">
    <property type="entry name" value="EPITHELIAL MEMBRANE PROTEIN-RELATED"/>
    <property type="match status" value="1"/>
</dbReference>
<feature type="transmembrane region" description="Helical" evidence="6">
    <location>
        <begin position="320"/>
        <end position="345"/>
    </location>
</feature>
<feature type="transmembrane region" description="Helical" evidence="6">
    <location>
        <begin position="69"/>
        <end position="91"/>
    </location>
</feature>
<dbReference type="GO" id="GO:0005886">
    <property type="term" value="C:plasma membrane"/>
    <property type="evidence" value="ECO:0007669"/>
    <property type="project" value="TreeGrafter"/>
</dbReference>
<evidence type="ECO:0000256" key="5">
    <source>
        <dbReference type="SAM" id="MobiDB-lite"/>
    </source>
</evidence>
<evidence type="ECO:0000313" key="8">
    <source>
        <dbReference type="Proteomes" id="UP000297703"/>
    </source>
</evidence>
<evidence type="ECO:0000256" key="3">
    <source>
        <dbReference type="ARBA" id="ARBA00022989"/>
    </source>
</evidence>
<dbReference type="PANTHER" id="PTHR10671:SF34">
    <property type="entry name" value="PROTEIN NKG7"/>
    <property type="match status" value="1"/>
</dbReference>
<feature type="transmembrane region" description="Helical" evidence="6">
    <location>
        <begin position="164"/>
        <end position="185"/>
    </location>
</feature>
<name>A0A4D9DIP6_9SAUR</name>
<feature type="transmembrane region" description="Helical" evidence="6">
    <location>
        <begin position="357"/>
        <end position="378"/>
    </location>
</feature>
<feature type="transmembrane region" description="Helical" evidence="6">
    <location>
        <begin position="133"/>
        <end position="152"/>
    </location>
</feature>
<keyword evidence="3 6" id="KW-1133">Transmembrane helix</keyword>
<feature type="transmembrane region" description="Helical" evidence="6">
    <location>
        <begin position="288"/>
        <end position="308"/>
    </location>
</feature>
<evidence type="ECO:0000256" key="1">
    <source>
        <dbReference type="ARBA" id="ARBA00004141"/>
    </source>
</evidence>
<feature type="transmembrane region" description="Helical" evidence="6">
    <location>
        <begin position="455"/>
        <end position="475"/>
    </location>
</feature>
<sequence length="558" mass="58117">MDGYSTALDPSSQGTHRGNDLCSSPPKACLGSPAQPDGDGSYGMKSCLPERAKAGHTAQDRAPPSHGPWTLRCLGAGTTCCSLALLLITILSPRWLLIDSPDDGYHSGVWWLCSRPVCAGIITETASFKAIRALLLFALLASSVAVASLLVSIRPFARWRGSRFLVSATANFIAGILSLFVHSSLPVLSPRVGPQSQPSQDLEEMPAPGGLEGGPGAEPLPLGQLNGTSPYRAVSSCSACLSFLLLSAALLGPGWRDGGHPQDAGVLAGLCTKLACGSTRQTSDLLRAARICLTLGTLAGFVAAVAVLSRCSRLARVGKAPGLLISAAASFTAGLSGLTAMVLYTLAEAGPVAPLNITWPFCLAWLVCTLSIVNGPVAKTLPGGLARGEMLACSVGSCLLAVFSLVLLCMALFTDYWLVALGPHSTSHSGLWQECLANECQSPPHVTGYIQATRAFLILAALATAASVLSLLLSLTSCVRIPVSTDLLASIAAFTAGSCTLIAMAVYTGESWHKNQDGQIQLTFEWSFHLGWAALPLLALSGAFSLVAHQRHAGYERQ</sequence>
<comment type="subcellular location">
    <subcellularLocation>
        <location evidence="1">Membrane</location>
        <topology evidence="1">Multi-pass membrane protein</topology>
    </subcellularLocation>
</comment>
<feature type="transmembrane region" description="Helical" evidence="6">
    <location>
        <begin position="528"/>
        <end position="548"/>
    </location>
</feature>
<accession>A0A4D9DIP6</accession>
<feature type="region of interest" description="Disordered" evidence="5">
    <location>
        <begin position="191"/>
        <end position="219"/>
    </location>
</feature>
<keyword evidence="2 6" id="KW-0812">Transmembrane</keyword>
<feature type="transmembrane region" description="Helical" evidence="6">
    <location>
        <begin position="390"/>
        <end position="413"/>
    </location>
</feature>
<evidence type="ECO:0000256" key="4">
    <source>
        <dbReference type="ARBA" id="ARBA00023136"/>
    </source>
</evidence>
<dbReference type="EMBL" id="QXTE01000521">
    <property type="protein sequence ID" value="TFJ97196.1"/>
    <property type="molecule type" value="Genomic_DNA"/>
</dbReference>
<protein>
    <submittedName>
        <fullName evidence="7">S-acyl fatty acid synthase thioesterase, medium chain</fullName>
    </submittedName>
</protein>
<evidence type="ECO:0000256" key="6">
    <source>
        <dbReference type="SAM" id="Phobius"/>
    </source>
</evidence>